<dbReference type="EMBL" id="DVNA01000233">
    <property type="protein sequence ID" value="HIU56138.1"/>
    <property type="molecule type" value="Genomic_DNA"/>
</dbReference>
<reference evidence="2" key="2">
    <citation type="journal article" date="2021" name="PeerJ">
        <title>Extensive microbial diversity within the chicken gut microbiome revealed by metagenomics and culture.</title>
        <authorList>
            <person name="Gilroy R."/>
            <person name="Ravi A."/>
            <person name="Getino M."/>
            <person name="Pursley I."/>
            <person name="Horton D.L."/>
            <person name="Alikhan N.F."/>
            <person name="Baker D."/>
            <person name="Gharbi K."/>
            <person name="Hall N."/>
            <person name="Watson M."/>
            <person name="Adriaenssens E.M."/>
            <person name="Foster-Nyarko E."/>
            <person name="Jarju S."/>
            <person name="Secka A."/>
            <person name="Antonio M."/>
            <person name="Oren A."/>
            <person name="Chaudhuri R.R."/>
            <person name="La Ragione R."/>
            <person name="Hildebrand F."/>
            <person name="Pallen M.J."/>
        </authorList>
    </citation>
    <scope>NUCLEOTIDE SEQUENCE</scope>
    <source>
        <strain evidence="2">CHK158-818</strain>
    </source>
</reference>
<dbReference type="Proteomes" id="UP000824112">
    <property type="component" value="Unassembled WGS sequence"/>
</dbReference>
<comment type="caution">
    <text evidence="2">The sequence shown here is derived from an EMBL/GenBank/DDBJ whole genome shotgun (WGS) entry which is preliminary data.</text>
</comment>
<dbReference type="InterPro" id="IPR032272">
    <property type="entry name" value="DUF4834"/>
</dbReference>
<evidence type="ECO:0000313" key="2">
    <source>
        <dbReference type="EMBL" id="HIU56138.1"/>
    </source>
</evidence>
<feature type="transmembrane region" description="Helical" evidence="1">
    <location>
        <begin position="6"/>
        <end position="30"/>
    </location>
</feature>
<name>A0A9D1SE03_9BACT</name>
<proteinExistence type="predicted"/>
<reference evidence="2" key="1">
    <citation type="submission" date="2020-10" db="EMBL/GenBank/DDBJ databases">
        <authorList>
            <person name="Gilroy R."/>
        </authorList>
    </citation>
    <scope>NUCLEOTIDE SEQUENCE</scope>
    <source>
        <strain evidence="2">CHK158-818</strain>
    </source>
</reference>
<keyword evidence="1" id="KW-0472">Membrane</keyword>
<protein>
    <submittedName>
        <fullName evidence="2">DUF4834 family protein</fullName>
    </submittedName>
</protein>
<dbReference type="Pfam" id="PF16118">
    <property type="entry name" value="DUF4834"/>
    <property type="match status" value="1"/>
</dbReference>
<dbReference type="AlphaFoldDB" id="A0A9D1SE03"/>
<keyword evidence="1" id="KW-0812">Transmembrane</keyword>
<keyword evidence="1" id="KW-1133">Transmembrane helix</keyword>
<evidence type="ECO:0000256" key="1">
    <source>
        <dbReference type="SAM" id="Phobius"/>
    </source>
</evidence>
<evidence type="ECO:0000313" key="3">
    <source>
        <dbReference type="Proteomes" id="UP000824112"/>
    </source>
</evidence>
<sequence>MAIFYIIIFLGLFIILSAFGLLGAIFRFFFGSPASSSRQSGEKKDRWYVHSPKRKKVFKDTDGEYVDFEEVKDSHKE</sequence>
<accession>A0A9D1SE03</accession>
<gene>
    <name evidence="2" type="ORF">IAB03_10085</name>
</gene>
<organism evidence="2 3">
    <name type="scientific">Candidatus Gallibacteroides avistercoris</name>
    <dbReference type="NCBI Taxonomy" id="2840833"/>
    <lineage>
        <taxon>Bacteria</taxon>
        <taxon>Pseudomonadati</taxon>
        <taxon>Bacteroidota</taxon>
        <taxon>Bacteroidia</taxon>
        <taxon>Bacteroidales</taxon>
        <taxon>Bacteroidaceae</taxon>
        <taxon>Bacteroidaceae incertae sedis</taxon>
        <taxon>Candidatus Gallibacteroides</taxon>
    </lineage>
</organism>